<evidence type="ECO:0000313" key="6">
    <source>
        <dbReference type="WBParaSite" id="TCONS_00004114.p1"/>
    </source>
</evidence>
<keyword evidence="1" id="KW-1015">Disulfide bond</keyword>
<dbReference type="STRING" id="6248.A0A0K0E8B0"/>
<evidence type="ECO:0000313" key="5">
    <source>
        <dbReference type="WBParaSite" id="SSTP_0000574100.1"/>
    </source>
</evidence>
<dbReference type="Proteomes" id="UP000035681">
    <property type="component" value="Unplaced"/>
</dbReference>
<keyword evidence="4" id="KW-1185">Reference proteome</keyword>
<evidence type="ECO:0000313" key="4">
    <source>
        <dbReference type="Proteomes" id="UP000035681"/>
    </source>
</evidence>
<dbReference type="AlphaFoldDB" id="A0A0K0E8B0"/>
<sequence>MKYYFFITFLFIILSSQCFSDIEADCKKNKTLCKNTDLKLLIKEYYTLTNNSFNTVTIPSDCIDLGYGCNTIKQYCQDTRYTPIMKENCAKTCGFCHSSTGTTPIPLDCSDKSHLCVSLKYFCKVQLFKEVMDFMCPKTCEFCY</sequence>
<dbReference type="WBParaSite" id="TCONS_00004114.p1">
    <property type="protein sequence ID" value="TCONS_00004114.p1"/>
    <property type="gene ID" value="XLOC_001112"/>
</dbReference>
<reference evidence="5" key="1">
    <citation type="submission" date="2015-08" db="UniProtKB">
        <authorList>
            <consortium name="WormBaseParasite"/>
        </authorList>
    </citation>
    <scope>IDENTIFICATION</scope>
</reference>
<comment type="caution">
    <text evidence="1">Lacks conserved residue(s) required for the propagation of feature annotation.</text>
</comment>
<proteinExistence type="predicted"/>
<dbReference type="SMART" id="SM00254">
    <property type="entry name" value="ShKT"/>
    <property type="match status" value="2"/>
</dbReference>
<feature type="signal peptide" evidence="2">
    <location>
        <begin position="1"/>
        <end position="20"/>
    </location>
</feature>
<dbReference type="Gene3D" id="1.10.10.1870">
    <property type="entry name" value="ShTK domain-like"/>
    <property type="match status" value="2"/>
</dbReference>
<feature type="domain" description="ShKT" evidence="3">
    <location>
        <begin position="62"/>
        <end position="96"/>
    </location>
</feature>
<organism evidence="5">
    <name type="scientific">Strongyloides stercoralis</name>
    <name type="common">Threadworm</name>
    <dbReference type="NCBI Taxonomy" id="6248"/>
    <lineage>
        <taxon>Eukaryota</taxon>
        <taxon>Metazoa</taxon>
        <taxon>Ecdysozoa</taxon>
        <taxon>Nematoda</taxon>
        <taxon>Chromadorea</taxon>
        <taxon>Rhabditida</taxon>
        <taxon>Tylenchina</taxon>
        <taxon>Panagrolaimomorpha</taxon>
        <taxon>Strongyloidoidea</taxon>
        <taxon>Strongyloididae</taxon>
        <taxon>Strongyloides</taxon>
    </lineage>
</organism>
<feature type="disulfide bond" evidence="1">
    <location>
        <begin position="62"/>
        <end position="96"/>
    </location>
</feature>
<dbReference type="PANTHER" id="PTHR46219:SF5">
    <property type="entry name" value="SHKT DOMAIN-CONTAINING PROTEIN"/>
    <property type="match status" value="1"/>
</dbReference>
<evidence type="ECO:0000259" key="3">
    <source>
        <dbReference type="PROSITE" id="PS51670"/>
    </source>
</evidence>
<keyword evidence="2" id="KW-0732">Signal</keyword>
<evidence type="ECO:0000256" key="2">
    <source>
        <dbReference type="SAM" id="SignalP"/>
    </source>
</evidence>
<protein>
    <submittedName>
        <fullName evidence="5 6">ShKT domain-containing protein</fullName>
    </submittedName>
</protein>
<dbReference type="PANTHER" id="PTHR46219">
    <property type="entry name" value="PROTEIN CBG11138"/>
    <property type="match status" value="1"/>
</dbReference>
<feature type="chain" id="PRO_5005327866" evidence="2">
    <location>
        <begin position="21"/>
        <end position="144"/>
    </location>
</feature>
<dbReference type="WBParaSite" id="SSTP_0000574100.1">
    <property type="protein sequence ID" value="SSTP_0000574100.1"/>
    <property type="gene ID" value="SSTP_0000574100"/>
</dbReference>
<dbReference type="InterPro" id="IPR003582">
    <property type="entry name" value="ShKT_dom"/>
</dbReference>
<feature type="domain" description="ShKT" evidence="3">
    <location>
        <begin position="109"/>
        <end position="143"/>
    </location>
</feature>
<name>A0A0K0E8B0_STRER</name>
<feature type="disulfide bond" evidence="1">
    <location>
        <begin position="109"/>
        <end position="143"/>
    </location>
</feature>
<dbReference type="Pfam" id="PF01549">
    <property type="entry name" value="ShK"/>
    <property type="match status" value="2"/>
</dbReference>
<evidence type="ECO:0000256" key="1">
    <source>
        <dbReference type="PROSITE-ProRule" id="PRU01005"/>
    </source>
</evidence>
<dbReference type="PROSITE" id="PS51670">
    <property type="entry name" value="SHKT"/>
    <property type="match status" value="2"/>
</dbReference>
<accession>A0A0K0E8B0</accession>